<dbReference type="AlphaFoldDB" id="A0A4R6SBX6"/>
<reference evidence="2 3" key="1">
    <citation type="submission" date="2019-03" db="EMBL/GenBank/DDBJ databases">
        <title>Genomic Encyclopedia of Type Strains, Phase IV (KMG-IV): sequencing the most valuable type-strain genomes for metagenomic binning, comparative biology and taxonomic classification.</title>
        <authorList>
            <person name="Goeker M."/>
        </authorList>
    </citation>
    <scope>NUCLEOTIDE SEQUENCE [LARGE SCALE GENOMIC DNA]</scope>
    <source>
        <strain evidence="2 3">DSM 45361</strain>
    </source>
</reference>
<dbReference type="InterPro" id="IPR011009">
    <property type="entry name" value="Kinase-like_dom_sf"/>
</dbReference>
<dbReference type="Pfam" id="PF01636">
    <property type="entry name" value="APH"/>
    <property type="match status" value="1"/>
</dbReference>
<organism evidence="2 3">
    <name type="scientific">Labedaea rhizosphaerae</name>
    <dbReference type="NCBI Taxonomy" id="598644"/>
    <lineage>
        <taxon>Bacteria</taxon>
        <taxon>Bacillati</taxon>
        <taxon>Actinomycetota</taxon>
        <taxon>Actinomycetes</taxon>
        <taxon>Pseudonocardiales</taxon>
        <taxon>Pseudonocardiaceae</taxon>
        <taxon>Labedaea</taxon>
    </lineage>
</organism>
<sequence>MNTTHAWAARAVHPTATVIAVEYPSGPRGPELLTLTSPGGTTRAVLRTASAPALLATEASALLAAAEAGIPAPRLIAYDETGADAGTVAVLSTFVPGSSLIAAAPDAGRLRAVGRVAAMLATKPARASPNLPWRDRSLSDVEFDHSTSPLLTQARAVLDELPVPDGPRVLVHGDLWQGNTMWAGNTLTAVIDWDSAGVGHPGIDLGNLRCDAAVLYGPSAASAVLDGWRETADDPDWLPYYDILAAICTPADMGYFMPPLHRQGRTDLDAHTAVTRRDAYLREALDAIGW</sequence>
<dbReference type="GO" id="GO:0016740">
    <property type="term" value="F:transferase activity"/>
    <property type="evidence" value="ECO:0007669"/>
    <property type="project" value="UniProtKB-KW"/>
</dbReference>
<dbReference type="EMBL" id="SNXZ01000003">
    <property type="protein sequence ID" value="TDP97053.1"/>
    <property type="molecule type" value="Genomic_DNA"/>
</dbReference>
<dbReference type="PANTHER" id="PTHR21310">
    <property type="entry name" value="AMINOGLYCOSIDE PHOSPHOTRANSFERASE-RELATED-RELATED"/>
    <property type="match status" value="1"/>
</dbReference>
<keyword evidence="2" id="KW-0808">Transferase</keyword>
<keyword evidence="3" id="KW-1185">Reference proteome</keyword>
<dbReference type="InterPro" id="IPR002575">
    <property type="entry name" value="Aminoglycoside_PTrfase"/>
</dbReference>
<gene>
    <name evidence="2" type="ORF">EV186_10311</name>
</gene>
<evidence type="ECO:0000313" key="2">
    <source>
        <dbReference type="EMBL" id="TDP97053.1"/>
    </source>
</evidence>
<accession>A0A4R6SBX6</accession>
<dbReference type="Proteomes" id="UP000295444">
    <property type="component" value="Unassembled WGS sequence"/>
</dbReference>
<dbReference type="OrthoDB" id="4706173at2"/>
<evidence type="ECO:0000313" key="3">
    <source>
        <dbReference type="Proteomes" id="UP000295444"/>
    </source>
</evidence>
<dbReference type="RefSeq" id="WP_133850323.1">
    <property type="nucleotide sequence ID" value="NZ_SNXZ01000003.1"/>
</dbReference>
<evidence type="ECO:0000259" key="1">
    <source>
        <dbReference type="Pfam" id="PF01636"/>
    </source>
</evidence>
<protein>
    <submittedName>
        <fullName evidence="2">Phosphotransferase family enzyme</fullName>
    </submittedName>
</protein>
<feature type="domain" description="Aminoglycoside phosphotransferase" evidence="1">
    <location>
        <begin position="40"/>
        <end position="233"/>
    </location>
</feature>
<comment type="caution">
    <text evidence="2">The sequence shown here is derived from an EMBL/GenBank/DDBJ whole genome shotgun (WGS) entry which is preliminary data.</text>
</comment>
<name>A0A4R6SBX6_LABRH</name>
<dbReference type="InterPro" id="IPR051678">
    <property type="entry name" value="AGP_Transferase"/>
</dbReference>
<proteinExistence type="predicted"/>
<dbReference type="SUPFAM" id="SSF56112">
    <property type="entry name" value="Protein kinase-like (PK-like)"/>
    <property type="match status" value="1"/>
</dbReference>
<dbReference type="Gene3D" id="3.90.1200.10">
    <property type="match status" value="1"/>
</dbReference>